<dbReference type="InterPro" id="IPR011006">
    <property type="entry name" value="CheY-like_superfamily"/>
</dbReference>
<evidence type="ECO:0000313" key="13">
    <source>
        <dbReference type="Proteomes" id="UP000195386"/>
    </source>
</evidence>
<dbReference type="SUPFAM" id="SSF55874">
    <property type="entry name" value="ATPase domain of HSP90 chaperone/DNA topoisomerase II/histidine kinase"/>
    <property type="match status" value="1"/>
</dbReference>
<dbReference type="PROSITE" id="PS50109">
    <property type="entry name" value="HIS_KIN"/>
    <property type="match status" value="1"/>
</dbReference>
<dbReference type="PRINTS" id="PR00032">
    <property type="entry name" value="HTHARAC"/>
</dbReference>
<evidence type="ECO:0000256" key="1">
    <source>
        <dbReference type="ARBA" id="ARBA00000085"/>
    </source>
</evidence>
<dbReference type="Pfam" id="PF02518">
    <property type="entry name" value="HATPase_c"/>
    <property type="match status" value="1"/>
</dbReference>
<evidence type="ECO:0000259" key="10">
    <source>
        <dbReference type="PROSITE" id="PS50109"/>
    </source>
</evidence>
<dbReference type="SUPFAM" id="SSF47384">
    <property type="entry name" value="Homodimeric domain of signal transducing histidine kinase"/>
    <property type="match status" value="1"/>
</dbReference>
<dbReference type="SMART" id="SM00342">
    <property type="entry name" value="HTH_ARAC"/>
    <property type="match status" value="1"/>
</dbReference>
<sequence>MKQTFKRVLFSLLALQIVLLYIYFMDSNWHDTQHLKAMQGEYTVSNQLSAAGITAFVQDESLCMWIGTKSGLNIYNGHNYKQLFCQTADSTTIPDNSILALMRDSKGTMWVATPNGVARHVGWFKFRRYDIPFTPDGAYQLADYGEQGVLVNNGTDVYCIKEDKVTHFYHFDLYSNNSNYIFPDCNGGFWVIQPTLARHFDIHRKQTQEPIRFDANICSTMQQGDTLWLSQSRYLAAIDLRHNKLIYRTPEQLPIIPNAIYAKNAHQVLLSSNYHGLYSYDLRNQDLTKITDSDFHLRHRDVTICTFFGDADQNLWIGFQQGSFQVISPSTITYSKLNNLPLNHGTQGETITSLGAVGHHVIGSTEDRVFCYDAQQQSFNSYLYNEIFNDSPYFRQTLEDVVPYDDNRAWLISNVRILSCQFSKGKIERLARVFSREHTGPVLGFGLRVGHELLTTSNSNYLLRSRFGSDICDSIAVGSTKYGRESRLLLLPDGRVLIVMKGLEMALYHPNNGTVEMLTIDRSQMPLNADPNVVFIDSHKRIWIGTRRNGLYYFDYPKRTLSRVDFVPFSHIQTVQEDNRGELWFCSDNEIFALNPQDSTLHFSSYPQSTNARENNLYYINSCKLPQGNNLIVGTSAGCRIYPFDYAQNQTDYNLSIQGLYIDAIDNQRIGINSRFEQGDHFTFGHNENNLTFEFASVNYGNRERMMYQYMMEGVDKNWSIPTLQPNVSYTQLRPGRYCFKVRLIASQHHDALTQREIFITVKPSFWCSAAAIYFYFMCLVGIIFYIQYALFRNQKNKLRMEQLEAERARDQRTNEANMNFFANISHEFRNPLTIISGPLLMLKEDASLPYAARKSLNMVCMSVNRMLALIDQMLDFNKLETDALKLQVAQCDVVTRMQSLVTLVAESAKLRGIHVTTTCAVENLYVWMDDDKFEKIMSNLLTNALKHTPDKGTINISLAPIDADHLCIKVYNSGAPIDDSRLQDIFKRYYQVKGNEATHQYGWGTGIGLYYVKRLTELHHGHISVQNEPQGGVSFIFTFPICEKAYTPEEHALPQTQLQYIAPLPVTLPADDAIDANQHAVNEAVKKPVILIVDDDIAVAQYTRSLFADDFVVVNKYSAESALEEIENIKPNIILSDVIMGNMNGYEFCRKLKSNLLTCHIPVILITAKSTVNEQVEGLKEGANAYVTKPFDPRYLKAVVESLLQNIKMLRQKLAAGEQNDLSNEAGLSEQDRNFLNQVYALMEKHISDQDLSVNTISQELLISHSKFNYKLKELTGEAPGTFFRKYKLNVAAKLLKEGKHNVSEVAYMTGFGTASYFSVAFKKQFGKSPSEYV</sequence>
<dbReference type="InterPro" id="IPR005467">
    <property type="entry name" value="His_kinase_dom"/>
</dbReference>
<keyword evidence="8" id="KW-0812">Transmembrane</keyword>
<dbReference type="InterPro" id="IPR018060">
    <property type="entry name" value="HTH_AraC"/>
</dbReference>
<comment type="caution">
    <text evidence="12">The sequence shown here is derived from an EMBL/GenBank/DDBJ whole genome shotgun (WGS) entry which is preliminary data.</text>
</comment>
<dbReference type="SUPFAM" id="SSF46689">
    <property type="entry name" value="Homeodomain-like"/>
    <property type="match status" value="1"/>
</dbReference>
<dbReference type="SMART" id="SM00387">
    <property type="entry name" value="HATPase_c"/>
    <property type="match status" value="1"/>
</dbReference>
<dbReference type="Pfam" id="PF07495">
    <property type="entry name" value="Y_Y_Y"/>
    <property type="match status" value="1"/>
</dbReference>
<dbReference type="InterPro" id="IPR003594">
    <property type="entry name" value="HATPase_dom"/>
</dbReference>
<evidence type="ECO:0000256" key="8">
    <source>
        <dbReference type="SAM" id="Phobius"/>
    </source>
</evidence>
<evidence type="ECO:0000256" key="6">
    <source>
        <dbReference type="ARBA" id="ARBA00023163"/>
    </source>
</evidence>
<dbReference type="PROSITE" id="PS50110">
    <property type="entry name" value="RESPONSE_REGULATORY"/>
    <property type="match status" value="1"/>
</dbReference>
<dbReference type="InterPro" id="IPR011123">
    <property type="entry name" value="Y_Y_Y"/>
</dbReference>
<dbReference type="SUPFAM" id="SSF63829">
    <property type="entry name" value="Calcium-dependent phosphotriesterase"/>
    <property type="match status" value="1"/>
</dbReference>
<feature type="domain" description="Response regulatory" evidence="11">
    <location>
        <begin position="1090"/>
        <end position="1205"/>
    </location>
</feature>
<dbReference type="InterPro" id="IPR036097">
    <property type="entry name" value="HisK_dim/P_sf"/>
</dbReference>
<dbReference type="SUPFAM" id="SSF50998">
    <property type="entry name" value="Quinoprotein alcohol dehydrogenase-like"/>
    <property type="match status" value="1"/>
</dbReference>
<dbReference type="SUPFAM" id="SSF52172">
    <property type="entry name" value="CheY-like"/>
    <property type="match status" value="1"/>
</dbReference>
<gene>
    <name evidence="12" type="ORF">B5F97_08015</name>
</gene>
<keyword evidence="3 7" id="KW-0597">Phosphoprotein</keyword>
<dbReference type="Pfam" id="PF00512">
    <property type="entry name" value="HisKA"/>
    <property type="match status" value="1"/>
</dbReference>
<dbReference type="InterPro" id="IPR020449">
    <property type="entry name" value="Tscrpt_reg_AraC-type_HTH"/>
</dbReference>
<dbReference type="Pfam" id="PF12833">
    <property type="entry name" value="HTH_18"/>
    <property type="match status" value="1"/>
</dbReference>
<dbReference type="Gene3D" id="2.130.10.10">
    <property type="entry name" value="YVTN repeat-like/Quinoprotein amine dehydrogenase"/>
    <property type="match status" value="3"/>
</dbReference>
<dbReference type="SMART" id="SM00448">
    <property type="entry name" value="REC"/>
    <property type="match status" value="1"/>
</dbReference>
<dbReference type="EMBL" id="NFII01000005">
    <property type="protein sequence ID" value="OUO01574.1"/>
    <property type="molecule type" value="Genomic_DNA"/>
</dbReference>
<dbReference type="Proteomes" id="UP000195386">
    <property type="component" value="Unassembled WGS sequence"/>
</dbReference>
<dbReference type="InterPro" id="IPR013783">
    <property type="entry name" value="Ig-like_fold"/>
</dbReference>
<dbReference type="EC" id="2.7.13.3" evidence="2"/>
<dbReference type="InterPro" id="IPR011047">
    <property type="entry name" value="Quinoprotein_ADH-like_sf"/>
</dbReference>
<dbReference type="Pfam" id="PF00072">
    <property type="entry name" value="Response_reg"/>
    <property type="match status" value="1"/>
</dbReference>
<feature type="modified residue" description="4-aspartylphosphate" evidence="7">
    <location>
        <position position="1138"/>
    </location>
</feature>
<feature type="transmembrane region" description="Helical" evidence="8">
    <location>
        <begin position="773"/>
        <end position="792"/>
    </location>
</feature>
<comment type="catalytic activity">
    <reaction evidence="1">
        <text>ATP + protein L-histidine = ADP + protein N-phospho-L-histidine.</text>
        <dbReference type="EC" id="2.7.13.3"/>
    </reaction>
</comment>
<evidence type="ECO:0000256" key="7">
    <source>
        <dbReference type="PROSITE-ProRule" id="PRU00169"/>
    </source>
</evidence>
<dbReference type="PROSITE" id="PS00041">
    <property type="entry name" value="HTH_ARAC_FAMILY_1"/>
    <property type="match status" value="1"/>
</dbReference>
<accession>A0A1Y3YUN5</accession>
<evidence type="ECO:0000256" key="5">
    <source>
        <dbReference type="ARBA" id="ARBA00023125"/>
    </source>
</evidence>
<dbReference type="InterPro" id="IPR011110">
    <property type="entry name" value="Reg_prop"/>
</dbReference>
<dbReference type="Gene3D" id="2.60.40.10">
    <property type="entry name" value="Immunoglobulins"/>
    <property type="match status" value="1"/>
</dbReference>
<proteinExistence type="predicted"/>
<dbReference type="CDD" id="cd00082">
    <property type="entry name" value="HisKA"/>
    <property type="match status" value="1"/>
</dbReference>
<dbReference type="Gene3D" id="3.40.50.2300">
    <property type="match status" value="1"/>
</dbReference>
<evidence type="ECO:0000256" key="3">
    <source>
        <dbReference type="ARBA" id="ARBA00022553"/>
    </source>
</evidence>
<dbReference type="RefSeq" id="WP_087425978.1">
    <property type="nucleotide sequence ID" value="NZ_NFII01000005.1"/>
</dbReference>
<evidence type="ECO:0000259" key="9">
    <source>
        <dbReference type="PROSITE" id="PS01124"/>
    </source>
</evidence>
<dbReference type="GO" id="GO:0000155">
    <property type="term" value="F:phosphorelay sensor kinase activity"/>
    <property type="evidence" value="ECO:0007669"/>
    <property type="project" value="InterPro"/>
</dbReference>
<dbReference type="PANTHER" id="PTHR43547">
    <property type="entry name" value="TWO-COMPONENT HISTIDINE KINASE"/>
    <property type="match status" value="1"/>
</dbReference>
<dbReference type="InterPro" id="IPR018062">
    <property type="entry name" value="HTH_AraC-typ_CS"/>
</dbReference>
<name>A0A1Y3YUN5_9BACE</name>
<dbReference type="InterPro" id="IPR009057">
    <property type="entry name" value="Homeodomain-like_sf"/>
</dbReference>
<keyword evidence="5" id="KW-0238">DNA-binding</keyword>
<dbReference type="Gene3D" id="1.10.10.60">
    <property type="entry name" value="Homeodomain-like"/>
    <property type="match status" value="1"/>
</dbReference>
<keyword evidence="8" id="KW-0472">Membrane</keyword>
<dbReference type="SMART" id="SM00388">
    <property type="entry name" value="HisKA"/>
    <property type="match status" value="1"/>
</dbReference>
<keyword evidence="4" id="KW-0805">Transcription regulation</keyword>
<dbReference type="Pfam" id="PF07494">
    <property type="entry name" value="Reg_prop"/>
    <property type="match status" value="1"/>
</dbReference>
<evidence type="ECO:0000313" key="12">
    <source>
        <dbReference type="EMBL" id="OUO01574.1"/>
    </source>
</evidence>
<protein>
    <recommendedName>
        <fullName evidence="2">histidine kinase</fullName>
        <ecNumber evidence="2">2.7.13.3</ecNumber>
    </recommendedName>
</protein>
<dbReference type="GO" id="GO:0043565">
    <property type="term" value="F:sequence-specific DNA binding"/>
    <property type="evidence" value="ECO:0007669"/>
    <property type="project" value="InterPro"/>
</dbReference>
<dbReference type="InterPro" id="IPR036890">
    <property type="entry name" value="HATPase_C_sf"/>
</dbReference>
<evidence type="ECO:0000256" key="4">
    <source>
        <dbReference type="ARBA" id="ARBA00023015"/>
    </source>
</evidence>
<dbReference type="PANTHER" id="PTHR43547:SF2">
    <property type="entry name" value="HYBRID SIGNAL TRANSDUCTION HISTIDINE KINASE C"/>
    <property type="match status" value="1"/>
</dbReference>
<dbReference type="InterPro" id="IPR015943">
    <property type="entry name" value="WD40/YVTN_repeat-like_dom_sf"/>
</dbReference>
<feature type="domain" description="HTH araC/xylS-type" evidence="9">
    <location>
        <begin position="1238"/>
        <end position="1335"/>
    </location>
</feature>
<dbReference type="Gene3D" id="3.30.565.10">
    <property type="entry name" value="Histidine kinase-like ATPase, C-terminal domain"/>
    <property type="match status" value="1"/>
</dbReference>
<evidence type="ECO:0000259" key="11">
    <source>
        <dbReference type="PROSITE" id="PS50110"/>
    </source>
</evidence>
<keyword evidence="6" id="KW-0804">Transcription</keyword>
<evidence type="ECO:0000256" key="2">
    <source>
        <dbReference type="ARBA" id="ARBA00012438"/>
    </source>
</evidence>
<feature type="domain" description="Histidine kinase" evidence="10">
    <location>
        <begin position="824"/>
        <end position="1044"/>
    </location>
</feature>
<keyword evidence="8" id="KW-1133">Transmembrane helix</keyword>
<dbReference type="GO" id="GO:0003700">
    <property type="term" value="F:DNA-binding transcription factor activity"/>
    <property type="evidence" value="ECO:0007669"/>
    <property type="project" value="InterPro"/>
</dbReference>
<organism evidence="12 13">
    <name type="scientific">Bacteroides clarus</name>
    <dbReference type="NCBI Taxonomy" id="626929"/>
    <lineage>
        <taxon>Bacteria</taxon>
        <taxon>Pseudomonadati</taxon>
        <taxon>Bacteroidota</taxon>
        <taxon>Bacteroidia</taxon>
        <taxon>Bacteroidales</taxon>
        <taxon>Bacteroidaceae</taxon>
        <taxon>Bacteroides</taxon>
    </lineage>
</organism>
<dbReference type="InterPro" id="IPR003661">
    <property type="entry name" value="HisK_dim/P_dom"/>
</dbReference>
<dbReference type="Gene3D" id="1.10.287.130">
    <property type="match status" value="1"/>
</dbReference>
<dbReference type="InterPro" id="IPR001789">
    <property type="entry name" value="Sig_transdc_resp-reg_receiver"/>
</dbReference>
<dbReference type="PROSITE" id="PS01124">
    <property type="entry name" value="HTH_ARAC_FAMILY_2"/>
    <property type="match status" value="1"/>
</dbReference>
<reference evidence="13" key="1">
    <citation type="submission" date="2017-04" db="EMBL/GenBank/DDBJ databases">
        <title>Function of individual gut microbiota members based on whole genome sequencing of pure cultures obtained from chicken caecum.</title>
        <authorList>
            <person name="Medvecky M."/>
            <person name="Cejkova D."/>
            <person name="Polansky O."/>
            <person name="Karasova D."/>
            <person name="Kubasova T."/>
            <person name="Cizek A."/>
            <person name="Rychlik I."/>
        </authorList>
    </citation>
    <scope>NUCLEOTIDE SEQUENCE [LARGE SCALE GENOMIC DNA]</scope>
    <source>
        <strain evidence="13">An43</strain>
    </source>
</reference>